<sequence length="173" mass="19030">MAEGDEGKAVLGFATGMVAAFAMGSLSIDCWKTWFTAECRTCNGTGLLTCKKCKGYGFLRISGSTKAFAAANDDLDNLQVCTFCNKYAGKQGCFQCTSCKGAARYQLDRPNYEKLWKWHEPHFNALQLFNFRENIDTETVRTKETKKLLDSGLGGFNISGSANALPFPEDELA</sequence>
<dbReference type="AlphaFoldDB" id="A0A7S0RUE9"/>
<gene>
    <name evidence="1" type="ORF">POBO1169_LOCUS18383</name>
</gene>
<reference evidence="1" key="1">
    <citation type="submission" date="2021-01" db="EMBL/GenBank/DDBJ databases">
        <authorList>
            <person name="Corre E."/>
            <person name="Pelletier E."/>
            <person name="Niang G."/>
            <person name="Scheremetjew M."/>
            <person name="Finn R."/>
            <person name="Kale V."/>
            <person name="Holt S."/>
            <person name="Cochrane G."/>
            <person name="Meng A."/>
            <person name="Brown T."/>
            <person name="Cohen L."/>
        </authorList>
    </citation>
    <scope>NUCLEOTIDE SEQUENCE</scope>
    <source>
        <strain evidence="1">CCMP722</strain>
    </source>
</reference>
<accession>A0A7S0RUE9</accession>
<protein>
    <submittedName>
        <fullName evidence="1">Uncharacterized protein</fullName>
    </submittedName>
</protein>
<name>A0A7S0RUE9_9CHLO</name>
<evidence type="ECO:0000313" key="1">
    <source>
        <dbReference type="EMBL" id="CAD8687917.1"/>
    </source>
</evidence>
<proteinExistence type="predicted"/>
<organism evidence="1">
    <name type="scientific">Pyramimonas obovata</name>
    <dbReference type="NCBI Taxonomy" id="1411642"/>
    <lineage>
        <taxon>Eukaryota</taxon>
        <taxon>Viridiplantae</taxon>
        <taxon>Chlorophyta</taxon>
        <taxon>Pyramimonadophyceae</taxon>
        <taxon>Pyramimonadales</taxon>
        <taxon>Pyramimonadaceae</taxon>
        <taxon>Pyramimonas</taxon>
        <taxon>Pyramimonas incertae sedis</taxon>
    </lineage>
</organism>
<dbReference type="EMBL" id="HBFA01036802">
    <property type="protein sequence ID" value="CAD8687917.1"/>
    <property type="molecule type" value="Transcribed_RNA"/>
</dbReference>